<evidence type="ECO:0000256" key="2">
    <source>
        <dbReference type="ARBA" id="ARBA00022448"/>
    </source>
</evidence>
<feature type="transmembrane region" description="Helical" evidence="7">
    <location>
        <begin position="378"/>
        <end position="396"/>
    </location>
</feature>
<keyword evidence="3" id="KW-1003">Cell membrane</keyword>
<dbReference type="InterPro" id="IPR020846">
    <property type="entry name" value="MFS_dom"/>
</dbReference>
<evidence type="ECO:0000256" key="4">
    <source>
        <dbReference type="ARBA" id="ARBA00022692"/>
    </source>
</evidence>
<name>A0A7W7G1Q2_9ACTN</name>
<dbReference type="InterPro" id="IPR010290">
    <property type="entry name" value="TM_effector"/>
</dbReference>
<keyword evidence="6 7" id="KW-0472">Membrane</keyword>
<evidence type="ECO:0000256" key="5">
    <source>
        <dbReference type="ARBA" id="ARBA00022989"/>
    </source>
</evidence>
<dbReference type="GO" id="GO:0022857">
    <property type="term" value="F:transmembrane transporter activity"/>
    <property type="evidence" value="ECO:0007669"/>
    <property type="project" value="InterPro"/>
</dbReference>
<evidence type="ECO:0000256" key="1">
    <source>
        <dbReference type="ARBA" id="ARBA00004651"/>
    </source>
</evidence>
<dbReference type="CDD" id="cd06173">
    <property type="entry name" value="MFS_MefA_like"/>
    <property type="match status" value="1"/>
</dbReference>
<dbReference type="InterPro" id="IPR036259">
    <property type="entry name" value="MFS_trans_sf"/>
</dbReference>
<accession>A0A7W7G1Q2</accession>
<comment type="caution">
    <text evidence="9">The sequence shown here is derived from an EMBL/GenBank/DDBJ whole genome shotgun (WGS) entry which is preliminary data.</text>
</comment>
<evidence type="ECO:0000313" key="9">
    <source>
        <dbReference type="EMBL" id="MBB4692395.1"/>
    </source>
</evidence>
<dbReference type="Pfam" id="PF05977">
    <property type="entry name" value="MFS_3"/>
    <property type="match status" value="1"/>
</dbReference>
<dbReference type="PANTHER" id="PTHR23513:SF11">
    <property type="entry name" value="STAPHYLOFERRIN A TRANSPORTER"/>
    <property type="match status" value="1"/>
</dbReference>
<feature type="transmembrane region" description="Helical" evidence="7">
    <location>
        <begin position="184"/>
        <end position="204"/>
    </location>
</feature>
<sequence>MVARPVAESGPLAPLRYGPFRLLAAGRMISMLGNAVAPIALAFAVLDLTGSAGDLGLVVGARSLTNVVFLLLGGVIADRLPRHLVMVGSSVVAALTQAAVAATVLTGTATVPVLMVLSAVNGLAWALAWPAVSALLPQTVPEAIRKQANAINRIGGNTAMILGAPAGGILVATVGPGWGLAADAVSFALSGLCFALIRVPVLSVRKPSVLAGLRDGWSEFTSRTWLWVVVLGFMFLNAAWAAAIGVLGPVVADDTIGRRAWGFVLAAQTAGMIAGALLAIRLNVRRLLAFGVVAVGGQALLPAGLGLAPALWVLMVCAFAGGVAFDQFGIAWETTMQEYVPAGKLARVYSYDMLGSLVAIPIGQVVAGPAAHALGARTALLIAAGVIVLAVAGMLTSRDVRTLEHRPGRG</sequence>
<gene>
    <name evidence="9" type="ORF">BKA14_002543</name>
</gene>
<proteinExistence type="predicted"/>
<keyword evidence="10" id="KW-1185">Reference proteome</keyword>
<dbReference type="PROSITE" id="PS50850">
    <property type="entry name" value="MFS"/>
    <property type="match status" value="1"/>
</dbReference>
<evidence type="ECO:0000256" key="7">
    <source>
        <dbReference type="SAM" id="Phobius"/>
    </source>
</evidence>
<dbReference type="Gene3D" id="1.20.1250.20">
    <property type="entry name" value="MFS general substrate transporter like domains"/>
    <property type="match status" value="1"/>
</dbReference>
<feature type="transmembrane region" description="Helical" evidence="7">
    <location>
        <begin position="353"/>
        <end position="372"/>
    </location>
</feature>
<evidence type="ECO:0000313" key="10">
    <source>
        <dbReference type="Proteomes" id="UP000542742"/>
    </source>
</evidence>
<dbReference type="Proteomes" id="UP000542742">
    <property type="component" value="Unassembled WGS sequence"/>
</dbReference>
<dbReference type="AlphaFoldDB" id="A0A7W7G1Q2"/>
<dbReference type="EMBL" id="JACHMF010000001">
    <property type="protein sequence ID" value="MBB4692395.1"/>
    <property type="molecule type" value="Genomic_DNA"/>
</dbReference>
<dbReference type="GO" id="GO:0005886">
    <property type="term" value="C:plasma membrane"/>
    <property type="evidence" value="ECO:0007669"/>
    <property type="project" value="UniProtKB-SubCell"/>
</dbReference>
<keyword evidence="4 7" id="KW-0812">Transmembrane</keyword>
<feature type="transmembrane region" description="Helical" evidence="7">
    <location>
        <begin position="225"/>
        <end position="248"/>
    </location>
</feature>
<keyword evidence="2" id="KW-0813">Transport</keyword>
<feature type="transmembrane region" description="Helical" evidence="7">
    <location>
        <begin position="260"/>
        <end position="280"/>
    </location>
</feature>
<protein>
    <submittedName>
        <fullName evidence="9">MFS family permease</fullName>
    </submittedName>
</protein>
<dbReference type="PANTHER" id="PTHR23513">
    <property type="entry name" value="INTEGRAL MEMBRANE EFFLUX PROTEIN-RELATED"/>
    <property type="match status" value="1"/>
</dbReference>
<feature type="transmembrane region" description="Helical" evidence="7">
    <location>
        <begin position="111"/>
        <end position="136"/>
    </location>
</feature>
<feature type="transmembrane region" description="Helical" evidence="7">
    <location>
        <begin position="287"/>
        <end position="305"/>
    </location>
</feature>
<feature type="transmembrane region" description="Helical" evidence="7">
    <location>
        <begin position="57"/>
        <end position="77"/>
    </location>
</feature>
<comment type="subcellular location">
    <subcellularLocation>
        <location evidence="1">Cell membrane</location>
        <topology evidence="1">Multi-pass membrane protein</topology>
    </subcellularLocation>
</comment>
<feature type="transmembrane region" description="Helical" evidence="7">
    <location>
        <begin position="311"/>
        <end position="332"/>
    </location>
</feature>
<organism evidence="9 10">
    <name type="scientific">Paractinoplanes abujensis</name>
    <dbReference type="NCBI Taxonomy" id="882441"/>
    <lineage>
        <taxon>Bacteria</taxon>
        <taxon>Bacillati</taxon>
        <taxon>Actinomycetota</taxon>
        <taxon>Actinomycetes</taxon>
        <taxon>Micromonosporales</taxon>
        <taxon>Micromonosporaceae</taxon>
        <taxon>Paractinoplanes</taxon>
    </lineage>
</organism>
<feature type="transmembrane region" description="Helical" evidence="7">
    <location>
        <begin position="157"/>
        <end position="178"/>
    </location>
</feature>
<keyword evidence="5 7" id="KW-1133">Transmembrane helix</keyword>
<feature type="transmembrane region" description="Helical" evidence="7">
    <location>
        <begin position="20"/>
        <end position="45"/>
    </location>
</feature>
<feature type="domain" description="Major facilitator superfamily (MFS) profile" evidence="8">
    <location>
        <begin position="19"/>
        <end position="401"/>
    </location>
</feature>
<evidence type="ECO:0000256" key="6">
    <source>
        <dbReference type="ARBA" id="ARBA00023136"/>
    </source>
</evidence>
<dbReference type="SUPFAM" id="SSF103473">
    <property type="entry name" value="MFS general substrate transporter"/>
    <property type="match status" value="1"/>
</dbReference>
<dbReference type="RefSeq" id="WP_184951116.1">
    <property type="nucleotide sequence ID" value="NZ_BOMC01000078.1"/>
</dbReference>
<feature type="transmembrane region" description="Helical" evidence="7">
    <location>
        <begin position="84"/>
        <end position="105"/>
    </location>
</feature>
<reference evidence="9 10" key="1">
    <citation type="submission" date="2020-08" db="EMBL/GenBank/DDBJ databases">
        <title>Sequencing the genomes of 1000 actinobacteria strains.</title>
        <authorList>
            <person name="Klenk H.-P."/>
        </authorList>
    </citation>
    <scope>NUCLEOTIDE SEQUENCE [LARGE SCALE GENOMIC DNA]</scope>
    <source>
        <strain evidence="9 10">DSM 45518</strain>
    </source>
</reference>
<evidence type="ECO:0000259" key="8">
    <source>
        <dbReference type="PROSITE" id="PS50850"/>
    </source>
</evidence>
<evidence type="ECO:0000256" key="3">
    <source>
        <dbReference type="ARBA" id="ARBA00022475"/>
    </source>
</evidence>